<proteinExistence type="predicted"/>
<accession>X1S8F8</accession>
<dbReference type="InterPro" id="IPR011707">
    <property type="entry name" value="Cu-oxidase-like_N"/>
</dbReference>
<feature type="domain" description="Plastocyanin-like" evidence="1">
    <location>
        <begin position="69"/>
        <end position="101"/>
    </location>
</feature>
<feature type="non-terminal residue" evidence="2">
    <location>
        <position position="123"/>
    </location>
</feature>
<organism evidence="2">
    <name type="scientific">marine sediment metagenome</name>
    <dbReference type="NCBI Taxonomy" id="412755"/>
    <lineage>
        <taxon>unclassified sequences</taxon>
        <taxon>metagenomes</taxon>
        <taxon>ecological metagenomes</taxon>
    </lineage>
</organism>
<gene>
    <name evidence="2" type="ORF">S12H4_03577</name>
</gene>
<evidence type="ECO:0000259" key="1">
    <source>
        <dbReference type="Pfam" id="PF07732"/>
    </source>
</evidence>
<dbReference type="InterPro" id="IPR008972">
    <property type="entry name" value="Cupredoxin"/>
</dbReference>
<dbReference type="GO" id="GO:0005507">
    <property type="term" value="F:copper ion binding"/>
    <property type="evidence" value="ECO:0007669"/>
    <property type="project" value="InterPro"/>
</dbReference>
<dbReference type="EMBL" id="BARW01001022">
    <property type="protein sequence ID" value="GAI71715.1"/>
    <property type="molecule type" value="Genomic_DNA"/>
</dbReference>
<protein>
    <recommendedName>
        <fullName evidence="1">Plastocyanin-like domain-containing protein</fullName>
    </recommendedName>
</protein>
<comment type="caution">
    <text evidence="2">The sequence shown here is derived from an EMBL/GenBank/DDBJ whole genome shotgun (WGS) entry which is preliminary data.</text>
</comment>
<evidence type="ECO:0000313" key="2">
    <source>
        <dbReference type="EMBL" id="GAI71715.1"/>
    </source>
</evidence>
<dbReference type="AlphaFoldDB" id="X1S8F8"/>
<sequence length="123" mass="13030">MNRKISKTIMKLTSIAMVLAWTFTGPAQAKIETVKGPTFNLTARDGYITTPDGGSYLMWGYALNGGTMQYPGPTMDVNEGDTVTVNLTNQLNVPVSIVFPGNVGVTAAGDSDGLLTKEADPND</sequence>
<reference evidence="2" key="1">
    <citation type="journal article" date="2014" name="Front. Microbiol.">
        <title>High frequency of phylogenetically diverse reductive dehalogenase-homologous genes in deep subseafloor sedimentary metagenomes.</title>
        <authorList>
            <person name="Kawai M."/>
            <person name="Futagami T."/>
            <person name="Toyoda A."/>
            <person name="Takaki Y."/>
            <person name="Nishi S."/>
            <person name="Hori S."/>
            <person name="Arai W."/>
            <person name="Tsubouchi T."/>
            <person name="Morono Y."/>
            <person name="Uchiyama I."/>
            <person name="Ito T."/>
            <person name="Fujiyama A."/>
            <person name="Inagaki F."/>
            <person name="Takami H."/>
        </authorList>
    </citation>
    <scope>NUCLEOTIDE SEQUENCE</scope>
    <source>
        <strain evidence="2">Expedition CK06-06</strain>
    </source>
</reference>
<dbReference type="Gene3D" id="2.60.40.420">
    <property type="entry name" value="Cupredoxins - blue copper proteins"/>
    <property type="match status" value="1"/>
</dbReference>
<dbReference type="SUPFAM" id="SSF49503">
    <property type="entry name" value="Cupredoxins"/>
    <property type="match status" value="1"/>
</dbReference>
<name>X1S8F8_9ZZZZ</name>
<dbReference type="Pfam" id="PF07732">
    <property type="entry name" value="Cu-oxidase_3"/>
    <property type="match status" value="1"/>
</dbReference>